<gene>
    <name evidence="1" type="ORF">AGR7C_pAt0040</name>
</gene>
<dbReference type="Proteomes" id="UP000191987">
    <property type="component" value="Unassembled WGS sequence"/>
</dbReference>
<dbReference type="InterPro" id="IPR017042">
    <property type="entry name" value="UCP036055"/>
</dbReference>
<dbReference type="RefSeq" id="WP_080821133.1">
    <property type="nucleotide sequence ID" value="NZ_LT009750.1"/>
</dbReference>
<sequence>MSAHAAFSAPVGSLISWSDGTPRPPERHSKKLAIWKTRNSQGRLIRKEDSRTLGSYTAPASFTLHEGDVGSRGTIVVTILRSFGLDSTLTFTVVERPAIGAVRVFDRPGPSHELVHLAENREAAEAWLKIHRHPLAGLEEVTADEVAADHVEGRAAP</sequence>
<protein>
    <submittedName>
        <fullName evidence="1">Uncharacterized protein</fullName>
    </submittedName>
</protein>
<dbReference type="PIRSF" id="PIRSF036055">
    <property type="entry name" value="UCP036055"/>
    <property type="match status" value="1"/>
</dbReference>
<evidence type="ECO:0000313" key="1">
    <source>
        <dbReference type="EMBL" id="CUX61311.1"/>
    </source>
</evidence>
<dbReference type="AlphaFoldDB" id="A0A1S7S253"/>
<reference evidence="1 2" key="1">
    <citation type="submission" date="2016-01" db="EMBL/GenBank/DDBJ databases">
        <authorList>
            <person name="Oliw E.H."/>
        </authorList>
    </citation>
    <scope>NUCLEOTIDE SEQUENCE [LARGE SCALE GENOMIC DNA]</scope>
    <source>
        <strain evidence="1 2">Zutra 3-1</strain>
    </source>
</reference>
<name>A0A1S7S253_9HYPH</name>
<dbReference type="EMBL" id="FBWG01000049">
    <property type="protein sequence ID" value="CUX61311.1"/>
    <property type="molecule type" value="Genomic_DNA"/>
</dbReference>
<organism evidence="1 2">
    <name type="scientific">Agrobacterium deltaense Zutra 3/1</name>
    <dbReference type="NCBI Taxonomy" id="1183427"/>
    <lineage>
        <taxon>Bacteria</taxon>
        <taxon>Pseudomonadati</taxon>
        <taxon>Pseudomonadota</taxon>
        <taxon>Alphaproteobacteria</taxon>
        <taxon>Hyphomicrobiales</taxon>
        <taxon>Rhizobiaceae</taxon>
        <taxon>Rhizobium/Agrobacterium group</taxon>
        <taxon>Agrobacterium</taxon>
    </lineage>
</organism>
<evidence type="ECO:0000313" key="2">
    <source>
        <dbReference type="Proteomes" id="UP000191987"/>
    </source>
</evidence>
<proteinExistence type="predicted"/>
<accession>A0A1S7S253</accession>